<evidence type="ECO:0000256" key="1">
    <source>
        <dbReference type="SAM" id="MobiDB-lite"/>
    </source>
</evidence>
<name>A0A558C3Y0_9BACT</name>
<dbReference type="AlphaFoldDB" id="A0A558C3Y0"/>
<sequence length="478" mass="51399">MPTPPMSDEELDALFRRGAEAYPDEMPPEAWARMETKLDTAAHTQQLRRKIGRFFAGELVLIALLLWQVARLANPAATTERSAASQQNLSQAAAPSAATASAHTGRILNSSPVASIRSTQPVTSAQPAALGHLGEAVAAPQSVTLGKVSAPASILETQRVNAEKALTKMPIATGSKLLATSAASKRSRAAQPGARSMAGSAGLSNTLVERRAAAHSRARKYLAYNKEAETVESLDGRVALLKVPSYSVANSLRALPDSVRPLAMQQRAVADSTPPRRPAPRPPYRVVVGLLAGPSASGVRTAQSARLGLDYGLTLEYRFTTRLRLRGGLLSSQKHYLAASTDYQAPAAWQWYPGTYDLVASCRVTEIPLDLRYDVVDRKTFTVFTSLGLNSLLMRDERYSYDWTMNGQTSTKSAQVLKGSNHFLSVLNLAVGFEKPLGTRWSVQAEPFWQVPLGGVGAGKVRLTSAGASFSLKYGLLR</sequence>
<feature type="compositionally biased region" description="Low complexity" evidence="1">
    <location>
        <begin position="83"/>
        <end position="102"/>
    </location>
</feature>
<feature type="region of interest" description="Disordered" evidence="1">
    <location>
        <begin position="83"/>
        <end position="103"/>
    </location>
</feature>
<comment type="caution">
    <text evidence="2">The sequence shown here is derived from an EMBL/GenBank/DDBJ whole genome shotgun (WGS) entry which is preliminary data.</text>
</comment>
<organism evidence="2 3">
    <name type="scientific">Hymenobacter setariae</name>
    <dbReference type="NCBI Taxonomy" id="2594794"/>
    <lineage>
        <taxon>Bacteria</taxon>
        <taxon>Pseudomonadati</taxon>
        <taxon>Bacteroidota</taxon>
        <taxon>Cytophagia</taxon>
        <taxon>Cytophagales</taxon>
        <taxon>Hymenobacteraceae</taxon>
        <taxon>Hymenobacter</taxon>
    </lineage>
</organism>
<dbReference type="Proteomes" id="UP000317624">
    <property type="component" value="Unassembled WGS sequence"/>
</dbReference>
<proteinExistence type="predicted"/>
<gene>
    <name evidence="2" type="ORF">FNT36_05240</name>
</gene>
<evidence type="ECO:0000313" key="3">
    <source>
        <dbReference type="Proteomes" id="UP000317624"/>
    </source>
</evidence>
<keyword evidence="3" id="KW-1185">Reference proteome</keyword>
<reference evidence="2 3" key="1">
    <citation type="submission" date="2019-07" db="EMBL/GenBank/DDBJ databases">
        <title>Hymenobacter sp. straun FUR1 Genome sequencing and assembly.</title>
        <authorList>
            <person name="Chhetri G."/>
        </authorList>
    </citation>
    <scope>NUCLEOTIDE SEQUENCE [LARGE SCALE GENOMIC DNA]</scope>
    <source>
        <strain evidence="2 3">Fur1</strain>
    </source>
</reference>
<accession>A0A558C3Y0</accession>
<protein>
    <recommendedName>
        <fullName evidence="4">Outer membrane protein beta-barrel domain-containing protein</fullName>
    </recommendedName>
</protein>
<dbReference type="RefSeq" id="WP_144845040.1">
    <property type="nucleotide sequence ID" value="NZ_VMRJ01000001.1"/>
</dbReference>
<evidence type="ECO:0000313" key="2">
    <source>
        <dbReference type="EMBL" id="TVT43493.1"/>
    </source>
</evidence>
<dbReference type="EMBL" id="VMRJ01000001">
    <property type="protein sequence ID" value="TVT43493.1"/>
    <property type="molecule type" value="Genomic_DNA"/>
</dbReference>
<dbReference type="OrthoDB" id="1523584at2"/>
<evidence type="ECO:0008006" key="4">
    <source>
        <dbReference type="Google" id="ProtNLM"/>
    </source>
</evidence>